<evidence type="ECO:0000256" key="1">
    <source>
        <dbReference type="SAM" id="MobiDB-lite"/>
    </source>
</evidence>
<comment type="caution">
    <text evidence="2">The sequence shown here is derived from an EMBL/GenBank/DDBJ whole genome shotgun (WGS) entry which is preliminary data.</text>
</comment>
<evidence type="ECO:0000313" key="2">
    <source>
        <dbReference type="EMBL" id="GAA6196691.1"/>
    </source>
</evidence>
<reference evidence="2 3" key="1">
    <citation type="submission" date="2024-04" db="EMBL/GenBank/DDBJ databases">
        <title>Draft genome sequence of Pseudophaeobacter arcticus NBRC 116598.</title>
        <authorList>
            <person name="Miyakawa T."/>
            <person name="Kusuya Y."/>
            <person name="Miura T."/>
        </authorList>
    </citation>
    <scope>NUCLEOTIDE SEQUENCE [LARGE SCALE GENOMIC DNA]</scope>
    <source>
        <strain evidence="2 3">SU-CL00105</strain>
    </source>
</reference>
<sequence length="63" mass="6863">MTTKKPTTRKAPARKAPAKPERVELVNTKRQNGPVGAIARPLEKDVAAWLGKGWQRKSAGNAE</sequence>
<dbReference type="EMBL" id="BAABWU010000007">
    <property type="protein sequence ID" value="GAA6196691.1"/>
    <property type="molecule type" value="Genomic_DNA"/>
</dbReference>
<evidence type="ECO:0000313" key="3">
    <source>
        <dbReference type="Proteomes" id="UP001441944"/>
    </source>
</evidence>
<name>A0ABQ0ALF2_9RHOB</name>
<dbReference type="Proteomes" id="UP001441944">
    <property type="component" value="Unassembled WGS sequence"/>
</dbReference>
<keyword evidence="3" id="KW-1185">Reference proteome</keyword>
<protein>
    <submittedName>
        <fullName evidence="2">Uncharacterized protein</fullName>
    </submittedName>
</protein>
<proteinExistence type="predicted"/>
<dbReference type="RefSeq" id="WP_348293892.1">
    <property type="nucleotide sequence ID" value="NZ_BAABWU010000007.1"/>
</dbReference>
<gene>
    <name evidence="2" type="ORF">NBRC116598_21350</name>
</gene>
<organism evidence="2 3">
    <name type="scientific">Pseudophaeobacter arcticus</name>
    <dbReference type="NCBI Taxonomy" id="385492"/>
    <lineage>
        <taxon>Bacteria</taxon>
        <taxon>Pseudomonadati</taxon>
        <taxon>Pseudomonadota</taxon>
        <taxon>Alphaproteobacteria</taxon>
        <taxon>Rhodobacterales</taxon>
        <taxon>Paracoccaceae</taxon>
        <taxon>Pseudophaeobacter</taxon>
    </lineage>
</organism>
<feature type="compositionally biased region" description="Basic residues" evidence="1">
    <location>
        <begin position="1"/>
        <end position="17"/>
    </location>
</feature>
<feature type="region of interest" description="Disordered" evidence="1">
    <location>
        <begin position="1"/>
        <end position="20"/>
    </location>
</feature>
<accession>A0ABQ0ALF2</accession>